<dbReference type="Pfam" id="PF19776">
    <property type="entry name" value="DUF6262"/>
    <property type="match status" value="1"/>
</dbReference>
<evidence type="ECO:0000313" key="3">
    <source>
        <dbReference type="EMBL" id="MFC3572444.1"/>
    </source>
</evidence>
<gene>
    <name evidence="3" type="ORF">ACFOZ0_03920</name>
</gene>
<dbReference type="EMBL" id="JBHRWR010000002">
    <property type="protein sequence ID" value="MFC3572444.1"/>
    <property type="molecule type" value="Genomic_DNA"/>
</dbReference>
<sequence>MTPQPSTSERLAQGRRNDSERRRQRVLKVLDQLSRNGGTVSVSAVARSAGVDRTFLYRHPDLLAHVHALATEPPSDAGRGPTVSRASLQADLLAANARGARLTEQVRQLEQRLSEALGQQIWQRTGIGPPADTDRLQARITELEQQNLDLRLRLEEKDEELSAARAANRELTKTINQGRS</sequence>
<dbReference type="InterPro" id="IPR046229">
    <property type="entry name" value="TnpC-like"/>
</dbReference>
<evidence type="ECO:0000256" key="2">
    <source>
        <dbReference type="SAM" id="MobiDB-lite"/>
    </source>
</evidence>
<comment type="caution">
    <text evidence="3">The sequence shown here is derived from an EMBL/GenBank/DDBJ whole genome shotgun (WGS) entry which is preliminary data.</text>
</comment>
<feature type="region of interest" description="Disordered" evidence="2">
    <location>
        <begin position="1"/>
        <end position="23"/>
    </location>
</feature>
<evidence type="ECO:0000256" key="1">
    <source>
        <dbReference type="SAM" id="Coils"/>
    </source>
</evidence>
<feature type="coiled-coil region" evidence="1">
    <location>
        <begin position="92"/>
        <end position="174"/>
    </location>
</feature>
<feature type="compositionally biased region" description="Polar residues" evidence="2">
    <location>
        <begin position="1"/>
        <end position="10"/>
    </location>
</feature>
<dbReference type="RefSeq" id="WP_310772510.1">
    <property type="nucleotide sequence ID" value="NZ_JBHRWR010000002.1"/>
</dbReference>
<accession>A0ABV7S5T5</accession>
<name>A0ABV7S5T5_9ACTN</name>
<dbReference type="Proteomes" id="UP001595701">
    <property type="component" value="Unassembled WGS sequence"/>
</dbReference>
<keyword evidence="1" id="KW-0175">Coiled coil</keyword>
<protein>
    <submittedName>
        <fullName evidence="3">DUF6262 family protein</fullName>
    </submittedName>
</protein>
<organism evidence="3 4">
    <name type="scientific">Streptomyces yaanensis</name>
    <dbReference type="NCBI Taxonomy" id="1142239"/>
    <lineage>
        <taxon>Bacteria</taxon>
        <taxon>Bacillati</taxon>
        <taxon>Actinomycetota</taxon>
        <taxon>Actinomycetes</taxon>
        <taxon>Kitasatosporales</taxon>
        <taxon>Streptomycetaceae</taxon>
        <taxon>Streptomyces</taxon>
    </lineage>
</organism>
<evidence type="ECO:0000313" key="4">
    <source>
        <dbReference type="Proteomes" id="UP001595701"/>
    </source>
</evidence>
<proteinExistence type="predicted"/>
<reference evidence="4" key="1">
    <citation type="journal article" date="2019" name="Int. J. Syst. Evol. Microbiol.">
        <title>The Global Catalogue of Microorganisms (GCM) 10K type strain sequencing project: providing services to taxonomists for standard genome sequencing and annotation.</title>
        <authorList>
            <consortium name="The Broad Institute Genomics Platform"/>
            <consortium name="The Broad Institute Genome Sequencing Center for Infectious Disease"/>
            <person name="Wu L."/>
            <person name="Ma J."/>
        </authorList>
    </citation>
    <scope>NUCLEOTIDE SEQUENCE [LARGE SCALE GENOMIC DNA]</scope>
    <source>
        <strain evidence="4">CGMCC 4.7035</strain>
    </source>
</reference>
<keyword evidence="4" id="KW-1185">Reference proteome</keyword>
<dbReference type="Gene3D" id="1.10.357.10">
    <property type="entry name" value="Tetracycline Repressor, domain 2"/>
    <property type="match status" value="1"/>
</dbReference>